<keyword evidence="5" id="KW-1185">Reference proteome</keyword>
<evidence type="ECO:0000259" key="2">
    <source>
        <dbReference type="Pfam" id="PF12274"/>
    </source>
</evidence>
<evidence type="ECO:0000313" key="4">
    <source>
        <dbReference type="EMBL" id="KAK1641910.1"/>
    </source>
</evidence>
<dbReference type="PANTHER" id="PTHR33120:SF57">
    <property type="entry name" value="PIR2-LIKE HELICAL DOMAIN-CONTAINING PROTEIN"/>
    <property type="match status" value="1"/>
</dbReference>
<accession>A0AAD8RZU8</accession>
<protein>
    <submittedName>
        <fullName evidence="4">Uncharacterized protein</fullName>
    </submittedName>
</protein>
<keyword evidence="1" id="KW-0472">Membrane</keyword>
<proteinExistence type="predicted"/>
<feature type="domain" description="PIR2-like helical" evidence="3">
    <location>
        <begin position="307"/>
        <end position="418"/>
    </location>
</feature>
<evidence type="ECO:0000259" key="3">
    <source>
        <dbReference type="Pfam" id="PF20235"/>
    </source>
</evidence>
<gene>
    <name evidence="4" type="ORF">QYE76_059715</name>
</gene>
<dbReference type="PANTHER" id="PTHR33120">
    <property type="entry name" value="EXPRESSED PROTEIN-RELATED"/>
    <property type="match status" value="1"/>
</dbReference>
<organism evidence="4 5">
    <name type="scientific">Lolium multiflorum</name>
    <name type="common">Italian ryegrass</name>
    <name type="synonym">Lolium perenne subsp. multiflorum</name>
    <dbReference type="NCBI Taxonomy" id="4521"/>
    <lineage>
        <taxon>Eukaryota</taxon>
        <taxon>Viridiplantae</taxon>
        <taxon>Streptophyta</taxon>
        <taxon>Embryophyta</taxon>
        <taxon>Tracheophyta</taxon>
        <taxon>Spermatophyta</taxon>
        <taxon>Magnoliopsida</taxon>
        <taxon>Liliopsida</taxon>
        <taxon>Poales</taxon>
        <taxon>Poaceae</taxon>
        <taxon>BOP clade</taxon>
        <taxon>Pooideae</taxon>
        <taxon>Poodae</taxon>
        <taxon>Poeae</taxon>
        <taxon>Poeae Chloroplast Group 2 (Poeae type)</taxon>
        <taxon>Loliodinae</taxon>
        <taxon>Loliinae</taxon>
        <taxon>Lolium</taxon>
    </lineage>
</organism>
<dbReference type="Pfam" id="PF20235">
    <property type="entry name" value="PIR2-like_helical"/>
    <property type="match status" value="2"/>
</dbReference>
<evidence type="ECO:0000313" key="5">
    <source>
        <dbReference type="Proteomes" id="UP001231189"/>
    </source>
</evidence>
<dbReference type="Proteomes" id="UP001231189">
    <property type="component" value="Unassembled WGS sequence"/>
</dbReference>
<comment type="caution">
    <text evidence="4">The sequence shown here is derived from an EMBL/GenBank/DDBJ whole genome shotgun (WGS) entry which is preliminary data.</text>
</comment>
<dbReference type="Pfam" id="PF12274">
    <property type="entry name" value="DUF3615"/>
    <property type="match status" value="1"/>
</dbReference>
<feature type="domain" description="PIR2-like helical" evidence="3">
    <location>
        <begin position="53"/>
        <end position="150"/>
    </location>
</feature>
<keyword evidence="1" id="KW-0812">Transmembrane</keyword>
<dbReference type="InterPro" id="IPR022059">
    <property type="entry name" value="DUF3615"/>
</dbReference>
<dbReference type="InterPro" id="IPR046527">
    <property type="entry name" value="PIR2-like_helical"/>
</dbReference>
<feature type="domain" description="DUF3615" evidence="2">
    <location>
        <begin position="531"/>
        <end position="601"/>
    </location>
</feature>
<evidence type="ECO:0000256" key="1">
    <source>
        <dbReference type="SAM" id="Phobius"/>
    </source>
</evidence>
<feature type="transmembrane region" description="Helical" evidence="1">
    <location>
        <begin position="724"/>
        <end position="741"/>
    </location>
</feature>
<keyword evidence="1" id="KW-1133">Transmembrane helix</keyword>
<sequence>MAGEGTSSSRRLRIYGPDNLGIGDDEHAADRDLRGGIRSELLATIHRCYAGAKLVDVGFCFGLLDPRRNIAVGQAIACAEDFLLRMPTDSEEEEKPWRPASRPLIRCIYERSLDGLVAFLVALFPYLTNYRAMWYLNMADSDPLVAARLVINHRGMDRTFGFASDATVAAVETALRCAAAAAQHPNPRHFSLGWRLLSPSLQELSRPSCVTLNPSDLIHIMSLLRRQQPPPVSISLDKMWELASCRLLKLNLPEMNPAVVPKPRMTIMRRTVKLASCGLLNLNPHQAITNTFPPVPRQTLRRMLLTTIHGYYLQALARLPKDKLRSRYHHSLLLAGHCYGPLDPVSNIILNTLWYSHAYPLTLEKNVEVEAISTKPLLRIAVRSLYGLVSFLCTSYPALTPGEALRRLHVAAADLRVAQGDPTLLDNHSGAPPVPVEEAYAAAAKAAYHPKPHQQAEFLGPSNTVLSAFSQVLQLDDPGKIHQLLLSVVTSSSVIAQETKNINVLSPWDYSFVMGIVGDFWDNHSRAVRMVKSAIDMYSQQHGVPKYELHVICGVNEYVDAPVLVTPFENMYRCSHINFLATQTAGTRPVLFFAECRNDGSGRVHRRGWGFDHVVATFYFSYLVGSAVSRQADDPWYIAYQDESTQWCSQRMDLEEKVANLGDELARKNLMIFELKRIVEEEKKNSELIRKEKLRVETDLAVFDQVVENLEHELKVMGEEKSRFICAVLLGVIPVLAVMWFW</sequence>
<reference evidence="4" key="1">
    <citation type="submission" date="2023-07" db="EMBL/GenBank/DDBJ databases">
        <title>A chromosome-level genome assembly of Lolium multiflorum.</title>
        <authorList>
            <person name="Chen Y."/>
            <person name="Copetti D."/>
            <person name="Kolliker R."/>
            <person name="Studer B."/>
        </authorList>
    </citation>
    <scope>NUCLEOTIDE SEQUENCE</scope>
    <source>
        <strain evidence="4">02402/16</strain>
        <tissue evidence="4">Leaf</tissue>
    </source>
</reference>
<dbReference type="AlphaFoldDB" id="A0AAD8RZU8"/>
<dbReference type="EMBL" id="JAUUTY010000004">
    <property type="protein sequence ID" value="KAK1641910.1"/>
    <property type="molecule type" value="Genomic_DNA"/>
</dbReference>
<name>A0AAD8RZU8_LOLMU</name>